<feature type="transmembrane region" description="Helical" evidence="4">
    <location>
        <begin position="20"/>
        <end position="43"/>
    </location>
</feature>
<dbReference type="InterPro" id="IPR036890">
    <property type="entry name" value="HATPase_C_sf"/>
</dbReference>
<evidence type="ECO:0000313" key="6">
    <source>
        <dbReference type="EMBL" id="MDN4475795.1"/>
    </source>
</evidence>
<dbReference type="PANTHER" id="PTHR24421:SF61">
    <property type="entry name" value="OXYGEN SENSOR HISTIDINE KINASE NREB"/>
    <property type="match status" value="1"/>
</dbReference>
<dbReference type="GO" id="GO:0005524">
    <property type="term" value="F:ATP binding"/>
    <property type="evidence" value="ECO:0007669"/>
    <property type="project" value="UniProtKB-KW"/>
</dbReference>
<dbReference type="RefSeq" id="WP_301133218.1">
    <property type="nucleotide sequence ID" value="NZ_JAUHPW010000005.1"/>
</dbReference>
<reference evidence="6" key="1">
    <citation type="submission" date="2023-06" db="EMBL/GenBank/DDBJ databases">
        <title>Sysu t00192.</title>
        <authorList>
            <person name="Gao L."/>
            <person name="Fang B.-Z."/>
            <person name="Li W.-J."/>
        </authorList>
    </citation>
    <scope>NUCLEOTIDE SEQUENCE</scope>
    <source>
        <strain evidence="6">SYSU T00192</strain>
    </source>
</reference>
<evidence type="ECO:0000256" key="2">
    <source>
        <dbReference type="ARBA" id="ARBA00022777"/>
    </source>
</evidence>
<dbReference type="InterPro" id="IPR050482">
    <property type="entry name" value="Sensor_HK_TwoCompSys"/>
</dbReference>
<feature type="transmembrane region" description="Helical" evidence="4">
    <location>
        <begin position="55"/>
        <end position="74"/>
    </location>
</feature>
<keyword evidence="4" id="KW-1133">Transmembrane helix</keyword>
<feature type="transmembrane region" description="Helical" evidence="4">
    <location>
        <begin position="80"/>
        <end position="99"/>
    </location>
</feature>
<keyword evidence="2" id="KW-0418">Kinase</keyword>
<keyword evidence="7" id="KW-1185">Reference proteome</keyword>
<dbReference type="Gene3D" id="3.30.565.10">
    <property type="entry name" value="Histidine kinase-like ATPase, C-terminal domain"/>
    <property type="match status" value="1"/>
</dbReference>
<keyword evidence="4" id="KW-0472">Membrane</keyword>
<organism evidence="6 7">
    <name type="scientific">Demequina litoralis</name>
    <dbReference type="NCBI Taxonomy" id="3051660"/>
    <lineage>
        <taxon>Bacteria</taxon>
        <taxon>Bacillati</taxon>
        <taxon>Actinomycetota</taxon>
        <taxon>Actinomycetes</taxon>
        <taxon>Micrococcales</taxon>
        <taxon>Demequinaceae</taxon>
        <taxon>Demequina</taxon>
    </lineage>
</organism>
<protein>
    <submittedName>
        <fullName evidence="6">ATP-binding protein</fullName>
    </submittedName>
</protein>
<keyword evidence="6" id="KW-0547">Nucleotide-binding</keyword>
<dbReference type="InterPro" id="IPR003594">
    <property type="entry name" value="HATPase_dom"/>
</dbReference>
<dbReference type="SUPFAM" id="SSF55874">
    <property type="entry name" value="ATPase domain of HSP90 chaperone/DNA topoisomerase II/histidine kinase"/>
    <property type="match status" value="1"/>
</dbReference>
<sequence>MTTIETPVVRSALERMQRTTYFATGLAAALFAVLFAGGANGFLAQMDQLRAPFGAFTVLVGVAIPASLAVIAFAASIGVLRWLVTAAAAGFVLSQLLWVPMMTVDVLDDGAAPWLQGFGALHATLLAVAWHRPWVWLYPMAQGPLVATVEYYAAGGHLEQSLLDGMGALVTSLILTGAGAAVVVAAARQDREATRARAEAAREAAQRTGEREQARINALVHDEIMSVLIAAVRTPTSDAVPERAQRALGSIDAIREARSRESAYPPDQLVAALRATANDIAGDMPVAATVTTSEPVPASVVTALAEATGEALRNSVIHAGEPGEAVMRTVTVGVAEGEVRVTVRDDGRGFAPRAVSSRRLGLQVSIRGRMAALSGGGSRVASAPGQGTTVELWWRAEATT</sequence>
<comment type="caution">
    <text evidence="6">The sequence shown here is derived from an EMBL/GenBank/DDBJ whole genome shotgun (WGS) entry which is preliminary data.</text>
</comment>
<dbReference type="PANTHER" id="PTHR24421">
    <property type="entry name" value="NITRATE/NITRITE SENSOR PROTEIN NARX-RELATED"/>
    <property type="match status" value="1"/>
</dbReference>
<evidence type="ECO:0000256" key="1">
    <source>
        <dbReference type="ARBA" id="ARBA00022679"/>
    </source>
</evidence>
<dbReference type="EMBL" id="JAUHPW010000005">
    <property type="protein sequence ID" value="MDN4475795.1"/>
    <property type="molecule type" value="Genomic_DNA"/>
</dbReference>
<keyword evidence="6" id="KW-0067">ATP-binding</keyword>
<dbReference type="Proteomes" id="UP001172728">
    <property type="component" value="Unassembled WGS sequence"/>
</dbReference>
<dbReference type="Pfam" id="PF02518">
    <property type="entry name" value="HATPase_c"/>
    <property type="match status" value="1"/>
</dbReference>
<evidence type="ECO:0000256" key="4">
    <source>
        <dbReference type="SAM" id="Phobius"/>
    </source>
</evidence>
<feature type="transmembrane region" description="Helical" evidence="4">
    <location>
        <begin position="166"/>
        <end position="187"/>
    </location>
</feature>
<gene>
    <name evidence="6" type="ORF">QQX09_07990</name>
</gene>
<keyword evidence="4" id="KW-0812">Transmembrane</keyword>
<name>A0ABT8G9H8_9MICO</name>
<accession>A0ABT8G9H8</accession>
<evidence type="ECO:0000256" key="3">
    <source>
        <dbReference type="ARBA" id="ARBA00023012"/>
    </source>
</evidence>
<feature type="domain" description="Histidine kinase/HSP90-like ATPase" evidence="5">
    <location>
        <begin position="302"/>
        <end position="396"/>
    </location>
</feature>
<proteinExistence type="predicted"/>
<keyword evidence="3" id="KW-0902">Two-component regulatory system</keyword>
<evidence type="ECO:0000259" key="5">
    <source>
        <dbReference type="Pfam" id="PF02518"/>
    </source>
</evidence>
<evidence type="ECO:0000313" key="7">
    <source>
        <dbReference type="Proteomes" id="UP001172728"/>
    </source>
</evidence>
<keyword evidence="1" id="KW-0808">Transferase</keyword>